<dbReference type="EMBL" id="BSYO01000033">
    <property type="protein sequence ID" value="GMH27800.1"/>
    <property type="molecule type" value="Genomic_DNA"/>
</dbReference>
<dbReference type="SUPFAM" id="SSF140383">
    <property type="entry name" value="BSD domain-like"/>
    <property type="match status" value="1"/>
</dbReference>
<feature type="compositionally biased region" description="Basic and acidic residues" evidence="1">
    <location>
        <begin position="393"/>
        <end position="406"/>
    </location>
</feature>
<dbReference type="GO" id="GO:0005737">
    <property type="term" value="C:cytoplasm"/>
    <property type="evidence" value="ECO:0007669"/>
    <property type="project" value="TreeGrafter"/>
</dbReference>
<feature type="compositionally biased region" description="Basic and acidic residues" evidence="1">
    <location>
        <begin position="362"/>
        <end position="372"/>
    </location>
</feature>
<accession>A0AAD3TCW4</accession>
<organism evidence="3 4">
    <name type="scientific">Nepenthes gracilis</name>
    <name type="common">Slender pitcher plant</name>
    <dbReference type="NCBI Taxonomy" id="150966"/>
    <lineage>
        <taxon>Eukaryota</taxon>
        <taxon>Viridiplantae</taxon>
        <taxon>Streptophyta</taxon>
        <taxon>Embryophyta</taxon>
        <taxon>Tracheophyta</taxon>
        <taxon>Spermatophyta</taxon>
        <taxon>Magnoliopsida</taxon>
        <taxon>eudicotyledons</taxon>
        <taxon>Gunneridae</taxon>
        <taxon>Pentapetalae</taxon>
        <taxon>Caryophyllales</taxon>
        <taxon>Nepenthaceae</taxon>
        <taxon>Nepenthes</taxon>
    </lineage>
</organism>
<dbReference type="InterPro" id="IPR035925">
    <property type="entry name" value="BSD_dom_sf"/>
</dbReference>
<evidence type="ECO:0000259" key="2">
    <source>
        <dbReference type="PROSITE" id="PS50858"/>
    </source>
</evidence>
<dbReference type="PANTHER" id="PTHR16019">
    <property type="entry name" value="SYNAPSE-ASSOCIATED PROTEIN"/>
    <property type="match status" value="1"/>
</dbReference>
<evidence type="ECO:0000313" key="3">
    <source>
        <dbReference type="EMBL" id="GMH27800.1"/>
    </source>
</evidence>
<comment type="caution">
    <text evidence="3">The sequence shown here is derived from an EMBL/GenBank/DDBJ whole genome shotgun (WGS) entry which is preliminary data.</text>
</comment>
<feature type="compositionally biased region" description="Polar residues" evidence="1">
    <location>
        <begin position="379"/>
        <end position="392"/>
    </location>
</feature>
<evidence type="ECO:0000313" key="4">
    <source>
        <dbReference type="Proteomes" id="UP001279734"/>
    </source>
</evidence>
<dbReference type="InterPro" id="IPR051494">
    <property type="entry name" value="BSD_domain-containing"/>
</dbReference>
<name>A0AAD3TCW4_NEPGR</name>
<gene>
    <name evidence="3" type="ORF">Nepgr_029643</name>
</gene>
<dbReference type="SMART" id="SM00751">
    <property type="entry name" value="BSD"/>
    <property type="match status" value="1"/>
</dbReference>
<dbReference type="PANTHER" id="PTHR16019:SF5">
    <property type="entry name" value="BSD DOMAIN-CONTAINING PROTEIN 1"/>
    <property type="match status" value="1"/>
</dbReference>
<keyword evidence="4" id="KW-1185">Reference proteome</keyword>
<feature type="region of interest" description="Disordered" evidence="1">
    <location>
        <begin position="289"/>
        <end position="325"/>
    </location>
</feature>
<dbReference type="AlphaFoldDB" id="A0AAD3TCW4"/>
<sequence length="491" mass="54402">MDFFRSVFADDSDPSSPRSKTEPSSSSSQPLEPNNPDQESEADPANSNLTTPSASASEGGGGGGVGWSFRGLVKAFSAKSETVIETYRRDLKEFGSDLKKETEVLRQVASRAVKDLPASIEIGASKAQGSLESVGQAIDSIGSTVWKSTAEIIAQGKESLLHEDIDSDSSDTNNINDNLNSRTVNSVRYSRFDVQLRSIQCDLNTYIDEPEDLDVYLKWKSAFNLEEKSKEAEDLMRENGTVGDIYKKVVPGSVNHEEFWCRYYYRVHRLKQREFVRANLVKRAISREDEEELSWDVDDEDEEEESNGSSPNATNPAPQGDHLENKEVNDMDSLNDVEEKTSIQESAVGHLVDDDMKQKVGHNGEAEEKGNDVELASENGVSNEKVQSGENSRVSDDQSRKKHFDEVASDGQNELSGFGKDEGISMLSPQQSPEEEDLDWDEIEDVASGDEKKVTHSGSLSNTELRKHLSAAVEIEDLSWDIEDDDKPVKT</sequence>
<dbReference type="InterPro" id="IPR005607">
    <property type="entry name" value="BSD_dom"/>
</dbReference>
<dbReference type="Proteomes" id="UP001279734">
    <property type="component" value="Unassembled WGS sequence"/>
</dbReference>
<feature type="domain" description="BSD" evidence="2">
    <location>
        <begin position="219"/>
        <end position="271"/>
    </location>
</feature>
<feature type="compositionally biased region" description="Acidic residues" evidence="1">
    <location>
        <begin position="289"/>
        <end position="306"/>
    </location>
</feature>
<feature type="region of interest" description="Disordered" evidence="1">
    <location>
        <begin position="362"/>
        <end position="438"/>
    </location>
</feature>
<protein>
    <recommendedName>
        <fullName evidence="2">BSD domain-containing protein</fullName>
    </recommendedName>
</protein>
<proteinExistence type="predicted"/>
<reference evidence="3" key="1">
    <citation type="submission" date="2023-05" db="EMBL/GenBank/DDBJ databases">
        <title>Nepenthes gracilis genome sequencing.</title>
        <authorList>
            <person name="Fukushima K."/>
        </authorList>
    </citation>
    <scope>NUCLEOTIDE SEQUENCE</scope>
    <source>
        <strain evidence="3">SING2019-196</strain>
    </source>
</reference>
<dbReference type="Pfam" id="PF03909">
    <property type="entry name" value="BSD"/>
    <property type="match status" value="1"/>
</dbReference>
<feature type="compositionally biased region" description="Low complexity" evidence="1">
    <location>
        <begin position="14"/>
        <end position="36"/>
    </location>
</feature>
<evidence type="ECO:0000256" key="1">
    <source>
        <dbReference type="SAM" id="MobiDB-lite"/>
    </source>
</evidence>
<dbReference type="PROSITE" id="PS50858">
    <property type="entry name" value="BSD"/>
    <property type="match status" value="1"/>
</dbReference>
<dbReference type="Gene3D" id="1.10.3970.10">
    <property type="entry name" value="BSD domain"/>
    <property type="match status" value="1"/>
</dbReference>
<feature type="compositionally biased region" description="Polar residues" evidence="1">
    <location>
        <begin position="307"/>
        <end position="317"/>
    </location>
</feature>
<feature type="compositionally biased region" description="Polar residues" evidence="1">
    <location>
        <begin position="45"/>
        <end position="56"/>
    </location>
</feature>
<feature type="region of interest" description="Disordered" evidence="1">
    <location>
        <begin position="1"/>
        <end position="62"/>
    </location>
</feature>